<dbReference type="GO" id="GO:0005506">
    <property type="term" value="F:iron ion binding"/>
    <property type="evidence" value="ECO:0007669"/>
    <property type="project" value="InterPro"/>
</dbReference>
<dbReference type="InterPro" id="IPR050307">
    <property type="entry name" value="Sterol_Desaturase_Related"/>
</dbReference>
<dbReference type="GO" id="GO:0042284">
    <property type="term" value="F:sphingolipid delta-4 desaturase activity"/>
    <property type="evidence" value="ECO:0007669"/>
    <property type="project" value="EnsemblFungi"/>
</dbReference>
<evidence type="ECO:0000256" key="3">
    <source>
        <dbReference type="ARBA" id="ARBA00022989"/>
    </source>
</evidence>
<sequence>MNVSTGFDKFRDAYSFLGSAYPPVVEVSAQQPLIPWLSDGQLALALPVVAYWAFSMVFHTIDTWHLAEKFRIHPSEEVQTRNRVSRKEVLSEVLLQHVIQSVTGAAMLYFDPQPSTGFEKRAMWDWRHSLPAWVPSSVIFLWYSYGMSLLKVFVGFCIIDSWQYWLHRLMHTNKTLYRLYHSRHHRLYVPYAYGALYNSPTEGFLLDTLGTGIAAIVTGLTHREQALLFTFATLKTVDDHCGYALPWDPFQWLFPNNAVYHDIHHQQFGIKTNFAQPFFTLWDKVCGTKFHGFEQYEKAQRRITIDKYKEFLQEREAEKQARISKGFGSKKEN</sequence>
<dbReference type="OrthoDB" id="408954at2759"/>
<keyword evidence="3" id="KW-1133">Transmembrane helix</keyword>
<dbReference type="GO" id="GO:0051999">
    <property type="term" value="P:mannosyl-inositol phosphorylceramide biosynthetic process"/>
    <property type="evidence" value="ECO:0007669"/>
    <property type="project" value="EnsemblFungi"/>
</dbReference>
<keyword evidence="7" id="KW-1185">Reference proteome</keyword>
<proteinExistence type="predicted"/>
<evidence type="ECO:0000259" key="5">
    <source>
        <dbReference type="Pfam" id="PF04116"/>
    </source>
</evidence>
<evidence type="ECO:0000256" key="4">
    <source>
        <dbReference type="ARBA" id="ARBA00023136"/>
    </source>
</evidence>
<evidence type="ECO:0000256" key="1">
    <source>
        <dbReference type="ARBA" id="ARBA00004370"/>
    </source>
</evidence>
<gene>
    <name evidence="6" type="ORF">LADA_0E06854G</name>
</gene>
<accession>A0A1G4JCP4</accession>
<evidence type="ECO:0000256" key="2">
    <source>
        <dbReference type="ARBA" id="ARBA00022692"/>
    </source>
</evidence>
<organism evidence="6 7">
    <name type="scientific">Lachancea dasiensis</name>
    <dbReference type="NCBI Taxonomy" id="1072105"/>
    <lineage>
        <taxon>Eukaryota</taxon>
        <taxon>Fungi</taxon>
        <taxon>Dikarya</taxon>
        <taxon>Ascomycota</taxon>
        <taxon>Saccharomycotina</taxon>
        <taxon>Saccharomycetes</taxon>
        <taxon>Saccharomycetales</taxon>
        <taxon>Saccharomycetaceae</taxon>
        <taxon>Lachancea</taxon>
    </lineage>
</organism>
<dbReference type="Proteomes" id="UP000190274">
    <property type="component" value="Chromosome E"/>
</dbReference>
<evidence type="ECO:0000313" key="7">
    <source>
        <dbReference type="Proteomes" id="UP000190274"/>
    </source>
</evidence>
<feature type="domain" description="Fatty acid hydroxylase" evidence="5">
    <location>
        <begin position="153"/>
        <end position="288"/>
    </location>
</feature>
<protein>
    <submittedName>
        <fullName evidence="6">LADA_0E06854g1_1</fullName>
    </submittedName>
</protein>
<dbReference type="GO" id="GO:0102772">
    <property type="term" value="F:sphingolipid C4-monooxygenase activity"/>
    <property type="evidence" value="ECO:0007669"/>
    <property type="project" value="EnsemblFungi"/>
</dbReference>
<dbReference type="AlphaFoldDB" id="A0A1G4JCP4"/>
<name>A0A1G4JCP4_9SACH</name>
<evidence type="ECO:0000313" key="6">
    <source>
        <dbReference type="EMBL" id="SCU87894.1"/>
    </source>
</evidence>
<comment type="subcellular location">
    <subcellularLocation>
        <location evidence="1">Membrane</location>
    </subcellularLocation>
</comment>
<reference evidence="7" key="1">
    <citation type="submission" date="2016-03" db="EMBL/GenBank/DDBJ databases">
        <authorList>
            <person name="Devillers H."/>
        </authorList>
    </citation>
    <scope>NUCLEOTIDE SEQUENCE [LARGE SCALE GENOMIC DNA]</scope>
</reference>
<keyword evidence="4" id="KW-0472">Membrane</keyword>
<dbReference type="PANTHER" id="PTHR11863">
    <property type="entry name" value="STEROL DESATURASE"/>
    <property type="match status" value="1"/>
</dbReference>
<dbReference type="GO" id="GO:0005789">
    <property type="term" value="C:endoplasmic reticulum membrane"/>
    <property type="evidence" value="ECO:0007669"/>
    <property type="project" value="EnsemblFungi"/>
</dbReference>
<keyword evidence="2" id="KW-0812">Transmembrane</keyword>
<dbReference type="STRING" id="1266660.A0A1G4JCP4"/>
<dbReference type="EMBL" id="LT598455">
    <property type="protein sequence ID" value="SCU87894.1"/>
    <property type="molecule type" value="Genomic_DNA"/>
</dbReference>
<dbReference type="Pfam" id="PF04116">
    <property type="entry name" value="FA_hydroxylase"/>
    <property type="match status" value="1"/>
</dbReference>
<dbReference type="InterPro" id="IPR006694">
    <property type="entry name" value="Fatty_acid_hydroxylase"/>
</dbReference>